<feature type="chain" id="PRO_5046025398" evidence="1">
    <location>
        <begin position="30"/>
        <end position="191"/>
    </location>
</feature>
<evidence type="ECO:0000313" key="2">
    <source>
        <dbReference type="EMBL" id="BCY28858.1"/>
    </source>
</evidence>
<sequence length="191" mass="21304">MYHNLKKQIAMKKFIITTALIVMSTGMYAQNLNVKSETKTEVTKVKDSKGVKEVEKKVVTKEFQDVKVDETKRHGKNGKNMPQVTTNPVEVVETTSVAVDGDVKYVDVDRSAYYMNDGIKYELKRNANGYTFHGGKGVNNGLMRKTSDNHYIFVNKGATSIAHFDAAGNLVIDTYDKDSDTIVTTTYTSAK</sequence>
<proteinExistence type="predicted"/>
<evidence type="ECO:0000256" key="1">
    <source>
        <dbReference type="SAM" id="SignalP"/>
    </source>
</evidence>
<protein>
    <submittedName>
        <fullName evidence="2">Uncharacterized protein</fullName>
    </submittedName>
</protein>
<dbReference type="EMBL" id="AP024749">
    <property type="protein sequence ID" value="BCY28858.1"/>
    <property type="molecule type" value="Genomic_DNA"/>
</dbReference>
<keyword evidence="3" id="KW-1185">Reference proteome</keyword>
<feature type="signal peptide" evidence="1">
    <location>
        <begin position="1"/>
        <end position="29"/>
    </location>
</feature>
<gene>
    <name evidence="2" type="ORF">KK2020170_17260</name>
</gene>
<reference evidence="2 3" key="1">
    <citation type="submission" date="2021-06" db="EMBL/GenBank/DDBJ databases">
        <title>Whole genome sequences of Flavobacterium sp. KK2020170 and assembly.</title>
        <authorList>
            <person name="Kitahara K."/>
            <person name="Miyoshi S."/>
            <person name="Uesaka K."/>
        </authorList>
    </citation>
    <scope>NUCLEOTIDE SEQUENCE [LARGE SCALE GENOMIC DNA]</scope>
    <source>
        <strain evidence="2 3">KK2020170</strain>
    </source>
</reference>
<keyword evidence="1" id="KW-0732">Signal</keyword>
<accession>A0ABN6HWU5</accession>
<organism evidence="2 3">
    <name type="scientific">Flavobacterium okayamense</name>
    <dbReference type="NCBI Taxonomy" id="2830782"/>
    <lineage>
        <taxon>Bacteria</taxon>
        <taxon>Pseudomonadati</taxon>
        <taxon>Bacteroidota</taxon>
        <taxon>Flavobacteriia</taxon>
        <taxon>Flavobacteriales</taxon>
        <taxon>Flavobacteriaceae</taxon>
        <taxon>Flavobacterium</taxon>
    </lineage>
</organism>
<evidence type="ECO:0000313" key="3">
    <source>
        <dbReference type="Proteomes" id="UP000825258"/>
    </source>
</evidence>
<name>A0ABN6HWU5_9FLAO</name>
<dbReference type="Proteomes" id="UP000825258">
    <property type="component" value="Chromosome"/>
</dbReference>